<proteinExistence type="predicted"/>
<sequence>MNFFQKIQCLSLPLILMCCFINCQNIPSPRSQQTSAQIDTKLYFFGGDLSYTDTLNSHAANITNEVWYLDLSSSFNTAAMQWNKDVGMPVGHILGAPCVSPIDKSIFFIGGRMFVPNTANISLYSSLIYLFNPNISQWTTPKIVGFNVSFTRRNEIQPVIDSNGKIFIFGGSKYDDDDDNDKFDMYNDMNLFDINTMNWSTLPPSNNVPTGRICYTATLLPSGIILYIGGDDNVSSVSMNEIPAFDTKTYLWSTIKAGGAVIEGRLGHSAVLTKNEIIIIYGGMFYNTTGTQAVPYIAELNTNTWIWSIPNVSKTNAPPSLSFHSAAIYGDYMFIAFGQTAVISPTRINLINNVYILDTINYTWVTTFNQNKSIPKNKATLNDYISSGLLTGICVGIVFKNQFNSKMDVKCQNRFEVDSKVTWFLLVNDQ</sequence>
<organism evidence="4 5">
    <name type="scientific">Gigaspora margarita</name>
    <dbReference type="NCBI Taxonomy" id="4874"/>
    <lineage>
        <taxon>Eukaryota</taxon>
        <taxon>Fungi</taxon>
        <taxon>Fungi incertae sedis</taxon>
        <taxon>Mucoromycota</taxon>
        <taxon>Glomeromycotina</taxon>
        <taxon>Glomeromycetes</taxon>
        <taxon>Diversisporales</taxon>
        <taxon>Gigasporaceae</taxon>
        <taxon>Gigaspora</taxon>
    </lineage>
</organism>
<evidence type="ECO:0000313" key="5">
    <source>
        <dbReference type="Proteomes" id="UP000439903"/>
    </source>
</evidence>
<keyword evidence="1" id="KW-0880">Kelch repeat</keyword>
<comment type="caution">
    <text evidence="4">The sequence shown here is derived from an EMBL/GenBank/DDBJ whole genome shotgun (WGS) entry which is preliminary data.</text>
</comment>
<dbReference type="InterPro" id="IPR011043">
    <property type="entry name" value="Gal_Oxase/kelch_b-propeller"/>
</dbReference>
<feature type="signal peptide" evidence="3">
    <location>
        <begin position="1"/>
        <end position="23"/>
    </location>
</feature>
<dbReference type="PANTHER" id="PTHR46093:SF18">
    <property type="entry name" value="FIBRONECTIN TYPE-III DOMAIN-CONTAINING PROTEIN"/>
    <property type="match status" value="1"/>
</dbReference>
<evidence type="ECO:0000313" key="4">
    <source>
        <dbReference type="EMBL" id="KAF0502319.1"/>
    </source>
</evidence>
<evidence type="ECO:0000256" key="1">
    <source>
        <dbReference type="ARBA" id="ARBA00022441"/>
    </source>
</evidence>
<evidence type="ECO:0000256" key="2">
    <source>
        <dbReference type="ARBA" id="ARBA00022737"/>
    </source>
</evidence>
<name>A0A8H4EK43_GIGMA</name>
<dbReference type="Proteomes" id="UP000439903">
    <property type="component" value="Unassembled WGS sequence"/>
</dbReference>
<keyword evidence="2" id="KW-0677">Repeat</keyword>
<dbReference type="Pfam" id="PF24681">
    <property type="entry name" value="Kelch_KLHDC2_KLHL20_DRC7"/>
    <property type="match status" value="1"/>
</dbReference>
<dbReference type="AlphaFoldDB" id="A0A8H4EK43"/>
<evidence type="ECO:0000256" key="3">
    <source>
        <dbReference type="SAM" id="SignalP"/>
    </source>
</evidence>
<accession>A0A8H4EK43</accession>
<dbReference type="EMBL" id="WTPW01000527">
    <property type="protein sequence ID" value="KAF0502319.1"/>
    <property type="molecule type" value="Genomic_DNA"/>
</dbReference>
<dbReference type="SUPFAM" id="SSF117281">
    <property type="entry name" value="Kelch motif"/>
    <property type="match status" value="1"/>
</dbReference>
<dbReference type="PANTHER" id="PTHR46093">
    <property type="entry name" value="ACYL-COA-BINDING DOMAIN-CONTAINING PROTEIN 5"/>
    <property type="match status" value="1"/>
</dbReference>
<feature type="chain" id="PRO_5034181181" evidence="3">
    <location>
        <begin position="24"/>
        <end position="430"/>
    </location>
</feature>
<dbReference type="InterPro" id="IPR015915">
    <property type="entry name" value="Kelch-typ_b-propeller"/>
</dbReference>
<gene>
    <name evidence="4" type="ORF">F8M41_019839</name>
</gene>
<keyword evidence="3" id="KW-0732">Signal</keyword>
<keyword evidence="5" id="KW-1185">Reference proteome</keyword>
<dbReference type="SUPFAM" id="SSF50965">
    <property type="entry name" value="Galactose oxidase, central domain"/>
    <property type="match status" value="1"/>
</dbReference>
<reference evidence="4 5" key="1">
    <citation type="journal article" date="2019" name="Environ. Microbiol.">
        <title>At the nexus of three kingdoms: the genome of the mycorrhizal fungus Gigaspora margarita provides insights into plant, endobacterial and fungal interactions.</title>
        <authorList>
            <person name="Venice F."/>
            <person name="Ghignone S."/>
            <person name="Salvioli di Fossalunga A."/>
            <person name="Amselem J."/>
            <person name="Novero M."/>
            <person name="Xianan X."/>
            <person name="Sedzielewska Toro K."/>
            <person name="Morin E."/>
            <person name="Lipzen A."/>
            <person name="Grigoriev I.V."/>
            <person name="Henrissat B."/>
            <person name="Martin F.M."/>
            <person name="Bonfante P."/>
        </authorList>
    </citation>
    <scope>NUCLEOTIDE SEQUENCE [LARGE SCALE GENOMIC DNA]</scope>
    <source>
        <strain evidence="4 5">BEG34</strain>
    </source>
</reference>
<protein>
    <submittedName>
        <fullName evidence="4">Galactose oxidase</fullName>
    </submittedName>
</protein>
<dbReference type="OrthoDB" id="2363417at2759"/>
<dbReference type="Gene3D" id="2.120.10.80">
    <property type="entry name" value="Kelch-type beta propeller"/>
    <property type="match status" value="2"/>
</dbReference>